<dbReference type="AlphaFoldDB" id="A0AAV5LNA6"/>
<comment type="caution">
    <text evidence="1">The sequence shown here is derived from an EMBL/GenBank/DDBJ whole genome shotgun (WGS) entry which is preliminary data.</text>
</comment>
<protein>
    <submittedName>
        <fullName evidence="1">Uncharacterized protein</fullName>
    </submittedName>
</protein>
<dbReference type="Proteomes" id="UP001054252">
    <property type="component" value="Unassembled WGS sequence"/>
</dbReference>
<name>A0AAV5LNA6_9ROSI</name>
<dbReference type="EMBL" id="BPVZ01000127">
    <property type="protein sequence ID" value="GKV38231.1"/>
    <property type="molecule type" value="Genomic_DNA"/>
</dbReference>
<evidence type="ECO:0000313" key="1">
    <source>
        <dbReference type="EMBL" id="GKV38231.1"/>
    </source>
</evidence>
<evidence type="ECO:0000313" key="2">
    <source>
        <dbReference type="Proteomes" id="UP001054252"/>
    </source>
</evidence>
<sequence>MDAEIFSPVAIGQEQIFKDRSSRSECKDCILRSQKVSLKLVNDLRLRTWGTK</sequence>
<proteinExistence type="predicted"/>
<gene>
    <name evidence="1" type="ORF">SLEP1_g46167</name>
</gene>
<keyword evidence="2" id="KW-1185">Reference proteome</keyword>
<accession>A0AAV5LNA6</accession>
<organism evidence="1 2">
    <name type="scientific">Rubroshorea leprosula</name>
    <dbReference type="NCBI Taxonomy" id="152421"/>
    <lineage>
        <taxon>Eukaryota</taxon>
        <taxon>Viridiplantae</taxon>
        <taxon>Streptophyta</taxon>
        <taxon>Embryophyta</taxon>
        <taxon>Tracheophyta</taxon>
        <taxon>Spermatophyta</taxon>
        <taxon>Magnoliopsida</taxon>
        <taxon>eudicotyledons</taxon>
        <taxon>Gunneridae</taxon>
        <taxon>Pentapetalae</taxon>
        <taxon>rosids</taxon>
        <taxon>malvids</taxon>
        <taxon>Malvales</taxon>
        <taxon>Dipterocarpaceae</taxon>
        <taxon>Rubroshorea</taxon>
    </lineage>
</organism>
<reference evidence="1 2" key="1">
    <citation type="journal article" date="2021" name="Commun. Biol.">
        <title>The genome of Shorea leprosula (Dipterocarpaceae) highlights the ecological relevance of drought in aseasonal tropical rainforests.</title>
        <authorList>
            <person name="Ng K.K.S."/>
            <person name="Kobayashi M.J."/>
            <person name="Fawcett J.A."/>
            <person name="Hatakeyama M."/>
            <person name="Paape T."/>
            <person name="Ng C.H."/>
            <person name="Ang C.C."/>
            <person name="Tnah L.H."/>
            <person name="Lee C.T."/>
            <person name="Nishiyama T."/>
            <person name="Sese J."/>
            <person name="O'Brien M.J."/>
            <person name="Copetti D."/>
            <person name="Mohd Noor M.I."/>
            <person name="Ong R.C."/>
            <person name="Putra M."/>
            <person name="Sireger I.Z."/>
            <person name="Indrioko S."/>
            <person name="Kosugi Y."/>
            <person name="Izuno A."/>
            <person name="Isagi Y."/>
            <person name="Lee S.L."/>
            <person name="Shimizu K.K."/>
        </authorList>
    </citation>
    <scope>NUCLEOTIDE SEQUENCE [LARGE SCALE GENOMIC DNA]</scope>
    <source>
        <strain evidence="1">214</strain>
    </source>
</reference>